<comment type="caution">
    <text evidence="3">The sequence shown here is derived from an EMBL/GenBank/DDBJ whole genome shotgun (WGS) entry which is preliminary data.</text>
</comment>
<feature type="domain" description="Glycosyltransferase 2-like" evidence="2">
    <location>
        <begin position="15"/>
        <end position="149"/>
    </location>
</feature>
<gene>
    <name evidence="3" type="ORF">ACFQ0E_06790</name>
</gene>
<dbReference type="SUPFAM" id="SSF53448">
    <property type="entry name" value="Nucleotide-diphospho-sugar transferases"/>
    <property type="match status" value="1"/>
</dbReference>
<feature type="transmembrane region" description="Helical" evidence="1">
    <location>
        <begin position="273"/>
        <end position="299"/>
    </location>
</feature>
<evidence type="ECO:0000259" key="2">
    <source>
        <dbReference type="Pfam" id="PF00535"/>
    </source>
</evidence>
<keyword evidence="1" id="KW-0812">Transmembrane</keyword>
<proteinExistence type="predicted"/>
<keyword evidence="3" id="KW-0808">Transferase</keyword>
<dbReference type="Proteomes" id="UP001597110">
    <property type="component" value="Unassembled WGS sequence"/>
</dbReference>
<dbReference type="InterPro" id="IPR050256">
    <property type="entry name" value="Glycosyltransferase_2"/>
</dbReference>
<keyword evidence="1" id="KW-0472">Membrane</keyword>
<keyword evidence="1" id="KW-1133">Transmembrane helix</keyword>
<dbReference type="CDD" id="cd04187">
    <property type="entry name" value="DPM1_like_bac"/>
    <property type="match status" value="1"/>
</dbReference>
<name>A0ABW2YBN4_9GAMM</name>
<accession>A0ABW2YBN4</accession>
<dbReference type="EMBL" id="JBHTIF010000001">
    <property type="protein sequence ID" value="MFD0725308.1"/>
    <property type="molecule type" value="Genomic_DNA"/>
</dbReference>
<keyword evidence="4" id="KW-1185">Reference proteome</keyword>
<dbReference type="InterPro" id="IPR001173">
    <property type="entry name" value="Glyco_trans_2-like"/>
</dbReference>
<keyword evidence="3" id="KW-0328">Glycosyltransferase</keyword>
<protein>
    <submittedName>
        <fullName evidence="3">Glycosyltransferase family 2 protein</fullName>
        <ecNumber evidence="3">2.4.-.-</ecNumber>
    </submittedName>
</protein>
<dbReference type="PANTHER" id="PTHR48090:SF8">
    <property type="entry name" value="GLYCOSYLTRANSFERASE CSBB-RELATED"/>
    <property type="match status" value="1"/>
</dbReference>
<reference evidence="4" key="1">
    <citation type="journal article" date="2019" name="Int. J. Syst. Evol. Microbiol.">
        <title>The Global Catalogue of Microorganisms (GCM) 10K type strain sequencing project: providing services to taxonomists for standard genome sequencing and annotation.</title>
        <authorList>
            <consortium name="The Broad Institute Genomics Platform"/>
            <consortium name="The Broad Institute Genome Sequencing Center for Infectious Disease"/>
            <person name="Wu L."/>
            <person name="Ma J."/>
        </authorList>
    </citation>
    <scope>NUCLEOTIDE SEQUENCE [LARGE SCALE GENOMIC DNA]</scope>
    <source>
        <strain evidence="4">CCUG 55585</strain>
    </source>
</reference>
<evidence type="ECO:0000256" key="1">
    <source>
        <dbReference type="SAM" id="Phobius"/>
    </source>
</evidence>
<evidence type="ECO:0000313" key="4">
    <source>
        <dbReference type="Proteomes" id="UP001597110"/>
    </source>
</evidence>
<dbReference type="Pfam" id="PF00535">
    <property type="entry name" value="Glycos_transf_2"/>
    <property type="match status" value="1"/>
</dbReference>
<dbReference type="InterPro" id="IPR029044">
    <property type="entry name" value="Nucleotide-diphossugar_trans"/>
</dbReference>
<dbReference type="EC" id="2.4.-.-" evidence="3"/>
<sequence>MQPVLTEDHDLPRHSLVVPIYANESGIPALIDAIAFIARELGGDFEAVFVVDGSPDQSYARLRERLPDASFDSQLVALNRNFGAFAAIRAGLGLARGAHIAVMAADLQEPPELALTFFRELAKGEHDVAFGVRLSRDDPWHSKLMSSLFWSAYRRLVMPDIPPGGVDIFALQSHFRDDLLSLRESNSSLLAQLFWLGGRRLNVGYQRVKRQHGKSAWTLKKRFRYLTDSIFSFTNLPIRVMTIVGAFGMIAASILGCITLIAKVTGTIDVPGYAGIVIAVLFFGALNSLGIGIVGTYAWRAFENTKARPLAIIQTKTSFKAKS</sequence>
<evidence type="ECO:0000313" key="3">
    <source>
        <dbReference type="EMBL" id="MFD0725308.1"/>
    </source>
</evidence>
<dbReference type="GO" id="GO:0016757">
    <property type="term" value="F:glycosyltransferase activity"/>
    <property type="evidence" value="ECO:0007669"/>
    <property type="project" value="UniProtKB-KW"/>
</dbReference>
<dbReference type="Gene3D" id="3.90.550.10">
    <property type="entry name" value="Spore Coat Polysaccharide Biosynthesis Protein SpsA, Chain A"/>
    <property type="match status" value="1"/>
</dbReference>
<dbReference type="PANTHER" id="PTHR48090">
    <property type="entry name" value="UNDECAPRENYL-PHOSPHATE 4-DEOXY-4-FORMAMIDO-L-ARABINOSE TRANSFERASE-RELATED"/>
    <property type="match status" value="1"/>
</dbReference>
<organism evidence="3 4">
    <name type="scientific">Lysobacter brunescens</name>
    <dbReference type="NCBI Taxonomy" id="262323"/>
    <lineage>
        <taxon>Bacteria</taxon>
        <taxon>Pseudomonadati</taxon>
        <taxon>Pseudomonadota</taxon>
        <taxon>Gammaproteobacteria</taxon>
        <taxon>Lysobacterales</taxon>
        <taxon>Lysobacteraceae</taxon>
        <taxon>Lysobacter</taxon>
    </lineage>
</organism>
<dbReference type="RefSeq" id="WP_386822918.1">
    <property type="nucleotide sequence ID" value="NZ_JBHTIF010000001.1"/>
</dbReference>
<feature type="transmembrane region" description="Helical" evidence="1">
    <location>
        <begin position="240"/>
        <end position="261"/>
    </location>
</feature>